<reference evidence="2" key="1">
    <citation type="journal article" date="2022" name="Mol. Ecol. Resour.">
        <title>The genomes of chicory, endive, great burdock and yacon provide insights into Asteraceae palaeo-polyploidization history and plant inulin production.</title>
        <authorList>
            <person name="Fan W."/>
            <person name="Wang S."/>
            <person name="Wang H."/>
            <person name="Wang A."/>
            <person name="Jiang F."/>
            <person name="Liu H."/>
            <person name="Zhao H."/>
            <person name="Xu D."/>
            <person name="Zhang Y."/>
        </authorList>
    </citation>
    <scope>NUCLEOTIDE SEQUENCE [LARGE SCALE GENOMIC DNA]</scope>
    <source>
        <strain evidence="2">cv. Yunnan</strain>
    </source>
</reference>
<gene>
    <name evidence="1" type="ORF">L1987_31212</name>
</gene>
<reference evidence="1 2" key="2">
    <citation type="journal article" date="2022" name="Mol. Ecol. Resour.">
        <title>The genomes of chicory, endive, great burdock and yacon provide insights into Asteraceae paleo-polyploidization history and plant inulin production.</title>
        <authorList>
            <person name="Fan W."/>
            <person name="Wang S."/>
            <person name="Wang H."/>
            <person name="Wang A."/>
            <person name="Jiang F."/>
            <person name="Liu H."/>
            <person name="Zhao H."/>
            <person name="Xu D."/>
            <person name="Zhang Y."/>
        </authorList>
    </citation>
    <scope>NUCLEOTIDE SEQUENCE [LARGE SCALE GENOMIC DNA]</scope>
    <source>
        <strain evidence="2">cv. Yunnan</strain>
        <tissue evidence="1">Leaves</tissue>
    </source>
</reference>
<dbReference type="Proteomes" id="UP001056120">
    <property type="component" value="Linkage Group LG10"/>
</dbReference>
<keyword evidence="2" id="KW-1185">Reference proteome</keyword>
<evidence type="ECO:0000313" key="2">
    <source>
        <dbReference type="Proteomes" id="UP001056120"/>
    </source>
</evidence>
<proteinExistence type="predicted"/>
<organism evidence="1 2">
    <name type="scientific">Smallanthus sonchifolius</name>
    <dbReference type="NCBI Taxonomy" id="185202"/>
    <lineage>
        <taxon>Eukaryota</taxon>
        <taxon>Viridiplantae</taxon>
        <taxon>Streptophyta</taxon>
        <taxon>Embryophyta</taxon>
        <taxon>Tracheophyta</taxon>
        <taxon>Spermatophyta</taxon>
        <taxon>Magnoliopsida</taxon>
        <taxon>eudicotyledons</taxon>
        <taxon>Gunneridae</taxon>
        <taxon>Pentapetalae</taxon>
        <taxon>asterids</taxon>
        <taxon>campanulids</taxon>
        <taxon>Asterales</taxon>
        <taxon>Asteraceae</taxon>
        <taxon>Asteroideae</taxon>
        <taxon>Heliantheae alliance</taxon>
        <taxon>Millerieae</taxon>
        <taxon>Smallanthus</taxon>
    </lineage>
</organism>
<name>A0ACB9I4B7_9ASTR</name>
<evidence type="ECO:0000313" key="1">
    <source>
        <dbReference type="EMBL" id="KAI3803064.1"/>
    </source>
</evidence>
<sequence length="475" mass="52227">MIFIPIATREGHPIFKNGLLGGKVDTGAEDHRHPKSFEMLSWQSNFPVLGKTSRITRVRKTRTSMVAAFSSSHLHQRSLRYAVLGAGFAGLSVAWHLLEHSPIDLHVRIDVIDEIGIGGGASGVAGGLLHPYSPKVKPLWLAAKCWEETLRLLSIAETNNGVLNQNSNVFVARRKGILRPVVSLKNMSVMSDNAQNSLASCRIRSIDEDAARSLVPNIAVPSNLAFYMPDAVNIHPQGYLEALYLACETLAKETSSVGLGEKEINFHKRSIDHLLELEGEYDAVIVCLGARSTFLPELSGKLPLRTCRGIIAHLHLPDNIREELLGHSPSILSDAWLAIQNPRNLYLGSTWEWKSCNYSQNASMEEASKALEELIPKASAVYPNITKWAFDGARAGLRAMPPLTGNGSLPLLGQIDDLIGQTHKSKFWLFSGLGSRGLLYHAWLGKLMAQAVIFCDEDVIPSELTSWRPKLIKKG</sequence>
<protein>
    <submittedName>
        <fullName evidence="1">Uncharacterized protein</fullName>
    </submittedName>
</protein>
<dbReference type="EMBL" id="CM042027">
    <property type="protein sequence ID" value="KAI3803064.1"/>
    <property type="molecule type" value="Genomic_DNA"/>
</dbReference>
<accession>A0ACB9I4B7</accession>
<comment type="caution">
    <text evidence="1">The sequence shown here is derived from an EMBL/GenBank/DDBJ whole genome shotgun (WGS) entry which is preliminary data.</text>
</comment>